<dbReference type="InterPro" id="IPR001387">
    <property type="entry name" value="Cro/C1-type_HTH"/>
</dbReference>
<sequence length="145" mass="16098">MVEAVAPSASLAEKIEWLIHNSWPDDLPDAGTNIEIAKAISNRTGEDMSSTTVWKLRTGRQDNPQFKTLTALATFFDVPIGYFGFAEEATSIDEDLTFKALLRKLHNAEIKPEVLRALIDLSPKTRWLMDELILAAAAADRRAEA</sequence>
<keyword evidence="3" id="KW-1185">Reference proteome</keyword>
<comment type="caution">
    <text evidence="2">The sequence shown here is derived from an EMBL/GenBank/DDBJ whole genome shotgun (WGS) entry which is preliminary data.</text>
</comment>
<name>A0ABN1RFK5_9ACTN</name>
<dbReference type="SUPFAM" id="SSF47413">
    <property type="entry name" value="lambda repressor-like DNA-binding domains"/>
    <property type="match status" value="1"/>
</dbReference>
<dbReference type="Gene3D" id="1.10.260.40">
    <property type="entry name" value="lambda repressor-like DNA-binding domains"/>
    <property type="match status" value="1"/>
</dbReference>
<proteinExistence type="predicted"/>
<accession>A0ABN1RFK5</accession>
<dbReference type="Proteomes" id="UP001500665">
    <property type="component" value="Unassembled WGS sequence"/>
</dbReference>
<dbReference type="EMBL" id="BAAAHH010000017">
    <property type="protein sequence ID" value="GAA0956278.1"/>
    <property type="molecule type" value="Genomic_DNA"/>
</dbReference>
<gene>
    <name evidence="2" type="ORF">GCM10009550_42110</name>
</gene>
<dbReference type="PROSITE" id="PS50943">
    <property type="entry name" value="HTH_CROC1"/>
    <property type="match status" value="1"/>
</dbReference>
<evidence type="ECO:0000313" key="3">
    <source>
        <dbReference type="Proteomes" id="UP001500665"/>
    </source>
</evidence>
<reference evidence="2 3" key="1">
    <citation type="journal article" date="2019" name="Int. J. Syst. Evol. Microbiol.">
        <title>The Global Catalogue of Microorganisms (GCM) 10K type strain sequencing project: providing services to taxonomists for standard genome sequencing and annotation.</title>
        <authorList>
            <consortium name="The Broad Institute Genomics Platform"/>
            <consortium name="The Broad Institute Genome Sequencing Center for Infectious Disease"/>
            <person name="Wu L."/>
            <person name="Ma J."/>
        </authorList>
    </citation>
    <scope>NUCLEOTIDE SEQUENCE [LARGE SCALE GENOMIC DNA]</scope>
    <source>
        <strain evidence="2 3">JCM 10696</strain>
    </source>
</reference>
<evidence type="ECO:0000259" key="1">
    <source>
        <dbReference type="PROSITE" id="PS50943"/>
    </source>
</evidence>
<dbReference type="RefSeq" id="WP_344242590.1">
    <property type="nucleotide sequence ID" value="NZ_BAAAHH010000017.1"/>
</dbReference>
<evidence type="ECO:0000313" key="2">
    <source>
        <dbReference type="EMBL" id="GAA0956278.1"/>
    </source>
</evidence>
<feature type="domain" description="HTH cro/C1-type" evidence="1">
    <location>
        <begin position="47"/>
        <end position="83"/>
    </location>
</feature>
<organism evidence="2 3">
    <name type="scientific">Actinocorallia libanotica</name>
    <dbReference type="NCBI Taxonomy" id="46162"/>
    <lineage>
        <taxon>Bacteria</taxon>
        <taxon>Bacillati</taxon>
        <taxon>Actinomycetota</taxon>
        <taxon>Actinomycetes</taxon>
        <taxon>Streptosporangiales</taxon>
        <taxon>Thermomonosporaceae</taxon>
        <taxon>Actinocorallia</taxon>
    </lineage>
</organism>
<dbReference type="InterPro" id="IPR010982">
    <property type="entry name" value="Lambda_DNA-bd_dom_sf"/>
</dbReference>
<protein>
    <recommendedName>
        <fullName evidence="1">HTH cro/C1-type domain-containing protein</fullName>
    </recommendedName>
</protein>